<dbReference type="GO" id="GO:0000981">
    <property type="term" value="F:DNA-binding transcription factor activity, RNA polymerase II-specific"/>
    <property type="evidence" value="ECO:0007669"/>
    <property type="project" value="TreeGrafter"/>
</dbReference>
<keyword evidence="8" id="KW-1185">Reference proteome</keyword>
<dbReference type="Proteomes" id="UP000292052">
    <property type="component" value="Unassembled WGS sequence"/>
</dbReference>
<protein>
    <submittedName>
        <fullName evidence="7">BZIP 1 and/or Jun domain containing protein</fullName>
    </submittedName>
</protein>
<dbReference type="GO" id="GO:0042127">
    <property type="term" value="P:regulation of cell population proliferation"/>
    <property type="evidence" value="ECO:0007669"/>
    <property type="project" value="TreeGrafter"/>
</dbReference>
<dbReference type="STRING" id="1661398.A0A482W9N7"/>
<evidence type="ECO:0000256" key="1">
    <source>
        <dbReference type="ARBA" id="ARBA00006882"/>
    </source>
</evidence>
<keyword evidence="4" id="KW-0804">Transcription</keyword>
<dbReference type="InterPro" id="IPR005643">
    <property type="entry name" value="JNK"/>
</dbReference>
<evidence type="ECO:0000313" key="8">
    <source>
        <dbReference type="Proteomes" id="UP000292052"/>
    </source>
</evidence>
<dbReference type="SMART" id="SM00338">
    <property type="entry name" value="BRLZ"/>
    <property type="match status" value="1"/>
</dbReference>
<comment type="similarity">
    <text evidence="1">Belongs to the bZIP family. Jun subfamily.</text>
</comment>
<dbReference type="GO" id="GO:0005667">
    <property type="term" value="C:transcription regulator complex"/>
    <property type="evidence" value="ECO:0007669"/>
    <property type="project" value="TreeGrafter"/>
</dbReference>
<dbReference type="InterPro" id="IPR002112">
    <property type="entry name" value="Leuzip_Jun"/>
</dbReference>
<dbReference type="GO" id="GO:0000978">
    <property type="term" value="F:RNA polymerase II cis-regulatory region sequence-specific DNA binding"/>
    <property type="evidence" value="ECO:0007669"/>
    <property type="project" value="TreeGrafter"/>
</dbReference>
<dbReference type="FunFam" id="1.20.5.170:FF:000012">
    <property type="entry name" value="Putative transcription factor AP-1"/>
    <property type="match status" value="1"/>
</dbReference>
<proteinExistence type="inferred from homology"/>
<dbReference type="EMBL" id="QDEB01013293">
    <property type="protein sequence ID" value="RZC41882.1"/>
    <property type="molecule type" value="Genomic_DNA"/>
</dbReference>
<feature type="coiled-coil region" evidence="5">
    <location>
        <begin position="177"/>
        <end position="211"/>
    </location>
</feature>
<comment type="caution">
    <text evidence="7">The sequence shown here is derived from an EMBL/GenBank/DDBJ whole genome shotgun (WGS) entry which is preliminary data.</text>
</comment>
<dbReference type="AlphaFoldDB" id="A0A482W9N7"/>
<feature type="domain" description="BZIP" evidence="6">
    <location>
        <begin position="159"/>
        <end position="222"/>
    </location>
</feature>
<dbReference type="InterPro" id="IPR004827">
    <property type="entry name" value="bZIP"/>
</dbReference>
<evidence type="ECO:0000256" key="2">
    <source>
        <dbReference type="ARBA" id="ARBA00023015"/>
    </source>
</evidence>
<dbReference type="InterPro" id="IPR046347">
    <property type="entry name" value="bZIP_sf"/>
</dbReference>
<evidence type="ECO:0000259" key="6">
    <source>
        <dbReference type="PROSITE" id="PS50217"/>
    </source>
</evidence>
<dbReference type="PRINTS" id="PR00043">
    <property type="entry name" value="LEUZIPPRJUN"/>
</dbReference>
<dbReference type="PANTHER" id="PTHR11462">
    <property type="entry name" value="JUN TRANSCRIPTION FACTOR-RELATED"/>
    <property type="match status" value="1"/>
</dbReference>
<dbReference type="InterPro" id="IPR050946">
    <property type="entry name" value="AP-1_TF_bZIP"/>
</dbReference>
<evidence type="ECO:0000313" key="7">
    <source>
        <dbReference type="EMBL" id="RZC41882.1"/>
    </source>
</evidence>
<dbReference type="PANTHER" id="PTHR11462:SF35">
    <property type="entry name" value="TRANSCRIPTION FACTOR JRA"/>
    <property type="match status" value="1"/>
</dbReference>
<dbReference type="SUPFAM" id="SSF57959">
    <property type="entry name" value="Leucine zipper domain"/>
    <property type="match status" value="1"/>
</dbReference>
<evidence type="ECO:0000256" key="4">
    <source>
        <dbReference type="ARBA" id="ARBA00023163"/>
    </source>
</evidence>
<evidence type="ECO:0000256" key="5">
    <source>
        <dbReference type="SAM" id="Coils"/>
    </source>
</evidence>
<keyword evidence="5" id="KW-0175">Coiled coil</keyword>
<organism evidence="7 8">
    <name type="scientific">Asbolus verrucosus</name>
    <name type="common">Desert ironclad beetle</name>
    <dbReference type="NCBI Taxonomy" id="1661398"/>
    <lineage>
        <taxon>Eukaryota</taxon>
        <taxon>Metazoa</taxon>
        <taxon>Ecdysozoa</taxon>
        <taxon>Arthropoda</taxon>
        <taxon>Hexapoda</taxon>
        <taxon>Insecta</taxon>
        <taxon>Pterygota</taxon>
        <taxon>Neoptera</taxon>
        <taxon>Endopterygota</taxon>
        <taxon>Coleoptera</taxon>
        <taxon>Polyphaga</taxon>
        <taxon>Cucujiformia</taxon>
        <taxon>Tenebrionidae</taxon>
        <taxon>Pimeliinae</taxon>
        <taxon>Asbolus</taxon>
    </lineage>
</organism>
<keyword evidence="2" id="KW-0805">Transcription regulation</keyword>
<dbReference type="OrthoDB" id="2187714at2759"/>
<gene>
    <name evidence="7" type="ORF">BDFB_001682</name>
</gene>
<evidence type="ECO:0000256" key="3">
    <source>
        <dbReference type="ARBA" id="ARBA00023125"/>
    </source>
</evidence>
<dbReference type="Gene3D" id="1.20.5.170">
    <property type="match status" value="1"/>
</dbReference>
<dbReference type="Pfam" id="PF00170">
    <property type="entry name" value="bZIP_1"/>
    <property type="match status" value="1"/>
</dbReference>
<keyword evidence="3" id="KW-0238">DNA-binding</keyword>
<dbReference type="PROSITE" id="PS50217">
    <property type="entry name" value="BZIP"/>
    <property type="match status" value="1"/>
</dbReference>
<accession>A0A482W9N7</accession>
<reference evidence="7 8" key="1">
    <citation type="submission" date="2017-03" db="EMBL/GenBank/DDBJ databases">
        <title>Genome of the blue death feigning beetle - Asbolus verrucosus.</title>
        <authorList>
            <person name="Rider S.D."/>
        </authorList>
    </citation>
    <scope>NUCLEOTIDE SEQUENCE [LARGE SCALE GENOMIC DNA]</scope>
    <source>
        <strain evidence="7">Butters</strain>
        <tissue evidence="7">Head and leg muscle</tissue>
    </source>
</reference>
<dbReference type="GO" id="GO:0005634">
    <property type="term" value="C:nucleus"/>
    <property type="evidence" value="ECO:0007669"/>
    <property type="project" value="UniProtKB-ARBA"/>
</dbReference>
<name>A0A482W9N7_ASBVE</name>
<dbReference type="GO" id="GO:0051726">
    <property type="term" value="P:regulation of cell cycle"/>
    <property type="evidence" value="ECO:0007669"/>
    <property type="project" value="TreeGrafter"/>
</dbReference>
<dbReference type="CDD" id="cd14696">
    <property type="entry name" value="bZIP_Jun"/>
    <property type="match status" value="1"/>
</dbReference>
<dbReference type="Pfam" id="PF03957">
    <property type="entry name" value="Jun"/>
    <property type="match status" value="1"/>
</dbReference>
<sequence length="233" mass="26095">MSNPAFNENQKTNINNMKKNLTLDLNQPKMSMSSMGLSVLSSPEINSVLKVDTPDLLLKVDTPTIENIILANGIPNTPSPSLIFPRDVTVEQEKFAGGFMEALNYLHNGNSQQGSDSNTSTVFNDQSNFMPVVKEEPQTVPNVSNTPPMSPVDMEYQERMKLERKRQRNRLAASKCRSRKLERISKLEDKVKLLKNENADLASVVNQLKEHVGLLKLEVMQHVNAGCPIITQY</sequence>